<proteinExistence type="predicted"/>
<keyword evidence="2" id="KW-1185">Reference proteome</keyword>
<dbReference type="CDD" id="cd02062">
    <property type="entry name" value="Nitro_FMN_reductase"/>
    <property type="match status" value="1"/>
</dbReference>
<accession>A1BGH4</accession>
<dbReference type="InterPro" id="IPR000415">
    <property type="entry name" value="Nitroreductase-like"/>
</dbReference>
<dbReference type="EMBL" id="CP000492">
    <property type="protein sequence ID" value="ABL65501.1"/>
    <property type="molecule type" value="Genomic_DNA"/>
</dbReference>
<reference evidence="1 2" key="1">
    <citation type="submission" date="2006-12" db="EMBL/GenBank/DDBJ databases">
        <title>Complete sequence of Chlorobium phaeobacteroides DSM 266.</title>
        <authorList>
            <consortium name="US DOE Joint Genome Institute"/>
            <person name="Copeland A."/>
            <person name="Lucas S."/>
            <person name="Lapidus A."/>
            <person name="Barry K."/>
            <person name="Detter J.C."/>
            <person name="Glavina del Rio T."/>
            <person name="Hammon N."/>
            <person name="Israni S."/>
            <person name="Pitluck S."/>
            <person name="Goltsman E."/>
            <person name="Schmutz J."/>
            <person name="Larimer F."/>
            <person name="Land M."/>
            <person name="Hauser L."/>
            <person name="Mikhailova N."/>
            <person name="Li T."/>
            <person name="Overmann J."/>
            <person name="Bryant D.A."/>
            <person name="Richardson P."/>
        </authorList>
    </citation>
    <scope>NUCLEOTIDE SEQUENCE [LARGE SCALE GENOMIC DNA]</scope>
    <source>
        <strain evidence="1 2">DSM 266</strain>
    </source>
</reference>
<dbReference type="NCBIfam" id="NF047509">
    <property type="entry name" value="Rv3131_FMN_oxido"/>
    <property type="match status" value="1"/>
</dbReference>
<dbReference type="HOGENOM" id="CLU_051479_3_0_10"/>
<dbReference type="eggNOG" id="COG0778">
    <property type="taxonomic scope" value="Bacteria"/>
</dbReference>
<dbReference type="GO" id="GO:0016491">
    <property type="term" value="F:oxidoreductase activity"/>
    <property type="evidence" value="ECO:0007669"/>
    <property type="project" value="InterPro"/>
</dbReference>
<dbReference type="Gene3D" id="3.40.109.10">
    <property type="entry name" value="NADH Oxidase"/>
    <property type="match status" value="1"/>
</dbReference>
<dbReference type="Proteomes" id="UP000008701">
    <property type="component" value="Chromosome"/>
</dbReference>
<evidence type="ECO:0000313" key="1">
    <source>
        <dbReference type="EMBL" id="ABL65501.1"/>
    </source>
</evidence>
<dbReference type="RefSeq" id="WP_011745315.1">
    <property type="nucleotide sequence ID" value="NC_008639.1"/>
</dbReference>
<dbReference type="STRING" id="290317.Cpha266_1474"/>
<evidence type="ECO:0000313" key="2">
    <source>
        <dbReference type="Proteomes" id="UP000008701"/>
    </source>
</evidence>
<dbReference type="SUPFAM" id="SSF55469">
    <property type="entry name" value="FMN-dependent nitroreductase-like"/>
    <property type="match status" value="2"/>
</dbReference>
<sequence precursor="true">MPQPSMFNHMMTRRRFIISSMAAIGGLATVSACSPEKNPGSYMDVASGIWRHGKVEAGNRSAVLRELVRYATLAPSSHNTQCWKFRIDDRSISIFPDFSRRCPVVDPDDHHLFVSIGCAMENLIQAASANGLDGNAVFDPSSRGNVRVSLEPTNAVVTPLFKAIPERQSTRAEYDRKPISMNELAMLEREGTGKGVRIIFLTERAAMESLLDYVVQGNTAQMNDSAFVEELKAWIRFSESDAVRRGDGLYSASSGNPSVPSWLGSLLFGLFFTEKNENDKYAKQVRSSAGIAVFVSEGENPEQWIEVGRCYERFALQCTALGIRNAMLNQPVEVAALRPQFGAFLGIGEHRPDLVVRFGRGSGLPQSLRRPVEDVLA</sequence>
<protein>
    <recommendedName>
        <fullName evidence="3">Tat pathway signal protein</fullName>
    </recommendedName>
</protein>
<organism evidence="1 2">
    <name type="scientific">Chlorobium phaeobacteroides (strain DSM 266 / SMG 266 / 2430)</name>
    <dbReference type="NCBI Taxonomy" id="290317"/>
    <lineage>
        <taxon>Bacteria</taxon>
        <taxon>Pseudomonadati</taxon>
        <taxon>Chlorobiota</taxon>
        <taxon>Chlorobiia</taxon>
        <taxon>Chlorobiales</taxon>
        <taxon>Chlorobiaceae</taxon>
        <taxon>Chlorobium/Pelodictyon group</taxon>
        <taxon>Chlorobium</taxon>
    </lineage>
</organism>
<dbReference type="AlphaFoldDB" id="A1BGH4"/>
<dbReference type="KEGG" id="cph:Cpha266_1474"/>
<name>A1BGH4_CHLPD</name>
<evidence type="ECO:0008006" key="3">
    <source>
        <dbReference type="Google" id="ProtNLM"/>
    </source>
</evidence>
<gene>
    <name evidence="1" type="ordered locus">Cpha266_1474</name>
</gene>